<organism evidence="2 3">
    <name type="scientific">Pseudonocardia eucalypti</name>
    <dbReference type="NCBI Taxonomy" id="648755"/>
    <lineage>
        <taxon>Bacteria</taxon>
        <taxon>Bacillati</taxon>
        <taxon>Actinomycetota</taxon>
        <taxon>Actinomycetes</taxon>
        <taxon>Pseudonocardiales</taxon>
        <taxon>Pseudonocardiaceae</taxon>
        <taxon>Pseudonocardia</taxon>
    </lineage>
</organism>
<feature type="transmembrane region" description="Helical" evidence="1">
    <location>
        <begin position="106"/>
        <end position="133"/>
    </location>
</feature>
<feature type="transmembrane region" description="Helical" evidence="1">
    <location>
        <begin position="6"/>
        <end position="27"/>
    </location>
</feature>
<evidence type="ECO:0000256" key="1">
    <source>
        <dbReference type="SAM" id="Phobius"/>
    </source>
</evidence>
<proteinExistence type="predicted"/>
<name>A0ABP9PYR2_9PSEU</name>
<keyword evidence="3" id="KW-1185">Reference proteome</keyword>
<evidence type="ECO:0000313" key="2">
    <source>
        <dbReference type="EMBL" id="GAA5151264.1"/>
    </source>
</evidence>
<protein>
    <recommendedName>
        <fullName evidence="4">Small integral membrane protein</fullName>
    </recommendedName>
</protein>
<gene>
    <name evidence="2" type="ORF">GCM10023321_18010</name>
</gene>
<keyword evidence="1" id="KW-0812">Transmembrane</keyword>
<dbReference type="RefSeq" id="WP_185064508.1">
    <property type="nucleotide sequence ID" value="NZ_BAABJP010000007.1"/>
</dbReference>
<keyword evidence="1" id="KW-1133">Transmembrane helix</keyword>
<dbReference type="EMBL" id="BAABJP010000007">
    <property type="protein sequence ID" value="GAA5151264.1"/>
    <property type="molecule type" value="Genomic_DNA"/>
</dbReference>
<dbReference type="Proteomes" id="UP001428817">
    <property type="component" value="Unassembled WGS sequence"/>
</dbReference>
<dbReference type="InterPro" id="IPR018681">
    <property type="entry name" value="DUF2165_transmembrane"/>
</dbReference>
<dbReference type="Pfam" id="PF09933">
    <property type="entry name" value="DUF2165"/>
    <property type="match status" value="1"/>
</dbReference>
<evidence type="ECO:0008006" key="4">
    <source>
        <dbReference type="Google" id="ProtNLM"/>
    </source>
</evidence>
<reference evidence="3" key="1">
    <citation type="journal article" date="2019" name="Int. J. Syst. Evol. Microbiol.">
        <title>The Global Catalogue of Microorganisms (GCM) 10K type strain sequencing project: providing services to taxonomists for standard genome sequencing and annotation.</title>
        <authorList>
            <consortium name="The Broad Institute Genomics Platform"/>
            <consortium name="The Broad Institute Genome Sequencing Center for Infectious Disease"/>
            <person name="Wu L."/>
            <person name="Ma J."/>
        </authorList>
    </citation>
    <scope>NUCLEOTIDE SEQUENCE [LARGE SCALE GENOMIC DNA]</scope>
    <source>
        <strain evidence="3">JCM 18303</strain>
    </source>
</reference>
<feature type="transmembrane region" description="Helical" evidence="1">
    <location>
        <begin position="72"/>
        <end position="100"/>
    </location>
</feature>
<keyword evidence="1" id="KW-0472">Membrane</keyword>
<sequence>MDPVLVLLWLKVLLVAGLATYLSLFVLNNLTDPGTNSAAVERMMSMRELRDDPPLGRGVLWRAVTAPAVHRAAFALVVVVQAIGAGVLWLAAALLAMAAFQGYPVAGAIGVANLGLAVLVALCLGFLLTGLWFSYWVKMGPVQQGHTTLLLIGLVSVLTVNI</sequence>
<evidence type="ECO:0000313" key="3">
    <source>
        <dbReference type="Proteomes" id="UP001428817"/>
    </source>
</evidence>
<comment type="caution">
    <text evidence="2">The sequence shown here is derived from an EMBL/GenBank/DDBJ whole genome shotgun (WGS) entry which is preliminary data.</text>
</comment>
<accession>A0ABP9PYR2</accession>